<dbReference type="RefSeq" id="WP_273632066.1">
    <property type="nucleotide sequence ID" value="NZ_CP117167.1"/>
</dbReference>
<keyword evidence="2" id="KW-1185">Reference proteome</keyword>
<sequence length="239" mass="27729">MNDLLELALDAHGGLDRWNKFNTVSVDMSLGGLAWTAFGHPDNPIAKTTYEAQLRSQRVSFNPFRVESQTALMTPGAVSISEGSKVLELLTDPRASYEKLERGQAWTVPQLLYFISYAVSTYLTIPFIFTLPGFVTEEIEPWEEAGEVWRRLKVTFPENWAYHTREQLYYFDRNGLLKRNDYQVDIIRGNGTAHYVFDYADFQGIKLPTRRHVYGRDENRQYVKNPMRIDVRMNQVKFA</sequence>
<organism evidence="1 2">
    <name type="scientific">Mucilaginibacter jinjuensis</name>
    <dbReference type="NCBI Taxonomy" id="1176721"/>
    <lineage>
        <taxon>Bacteria</taxon>
        <taxon>Pseudomonadati</taxon>
        <taxon>Bacteroidota</taxon>
        <taxon>Sphingobacteriia</taxon>
        <taxon>Sphingobacteriales</taxon>
        <taxon>Sphingobacteriaceae</taxon>
        <taxon>Mucilaginibacter</taxon>
    </lineage>
</organism>
<accession>A0ABY7TBZ2</accession>
<reference evidence="1 2" key="1">
    <citation type="submission" date="2023-02" db="EMBL/GenBank/DDBJ databases">
        <title>Genome sequence of Mucilaginibacter jinjuensis strain KACC 16571.</title>
        <authorList>
            <person name="Kim S."/>
            <person name="Heo J."/>
            <person name="Kwon S.-W."/>
        </authorList>
    </citation>
    <scope>NUCLEOTIDE SEQUENCE [LARGE SCALE GENOMIC DNA]</scope>
    <source>
        <strain evidence="1 2">KACC 16571</strain>
    </source>
</reference>
<gene>
    <name evidence="1" type="ORF">PQO05_07405</name>
</gene>
<proteinExistence type="predicted"/>
<dbReference type="EMBL" id="CP117167">
    <property type="protein sequence ID" value="WCT13759.1"/>
    <property type="molecule type" value="Genomic_DNA"/>
</dbReference>
<evidence type="ECO:0000313" key="2">
    <source>
        <dbReference type="Proteomes" id="UP001216139"/>
    </source>
</evidence>
<protein>
    <submittedName>
        <fullName evidence="1">Uncharacterized protein</fullName>
    </submittedName>
</protein>
<name>A0ABY7TBZ2_9SPHI</name>
<evidence type="ECO:0000313" key="1">
    <source>
        <dbReference type="EMBL" id="WCT13759.1"/>
    </source>
</evidence>
<dbReference type="Proteomes" id="UP001216139">
    <property type="component" value="Chromosome"/>
</dbReference>